<protein>
    <recommendedName>
        <fullName evidence="4">ABC transporter permease</fullName>
    </recommendedName>
</protein>
<evidence type="ECO:0000313" key="2">
    <source>
        <dbReference type="EMBL" id="MDP5274140.1"/>
    </source>
</evidence>
<name>A0ABT9IZD4_9BACL</name>
<reference evidence="2 3" key="1">
    <citation type="submission" date="2023-08" db="EMBL/GenBank/DDBJ databases">
        <authorList>
            <person name="Park J.-S."/>
        </authorList>
    </citation>
    <scope>NUCLEOTIDE SEQUENCE [LARGE SCALE GENOMIC DNA]</scope>
    <source>
        <strain evidence="2 3">2205SS18-9</strain>
    </source>
</reference>
<feature type="transmembrane region" description="Helical" evidence="1">
    <location>
        <begin position="351"/>
        <end position="373"/>
    </location>
</feature>
<keyword evidence="1" id="KW-1133">Transmembrane helix</keyword>
<gene>
    <name evidence="2" type="ORF">Q5Y73_08480</name>
</gene>
<feature type="transmembrane region" description="Helical" evidence="1">
    <location>
        <begin position="20"/>
        <end position="44"/>
    </location>
</feature>
<evidence type="ECO:0008006" key="4">
    <source>
        <dbReference type="Google" id="ProtNLM"/>
    </source>
</evidence>
<comment type="caution">
    <text evidence="2">The sequence shown here is derived from an EMBL/GenBank/DDBJ whole genome shotgun (WGS) entry which is preliminary data.</text>
</comment>
<keyword evidence="1" id="KW-0472">Membrane</keyword>
<feature type="transmembrane region" description="Helical" evidence="1">
    <location>
        <begin position="254"/>
        <end position="275"/>
    </location>
</feature>
<dbReference type="Proteomes" id="UP001231941">
    <property type="component" value="Unassembled WGS sequence"/>
</dbReference>
<dbReference type="RefSeq" id="WP_305991428.1">
    <property type="nucleotide sequence ID" value="NZ_JAVAMP010000002.1"/>
</dbReference>
<feature type="transmembrane region" description="Helical" evidence="1">
    <location>
        <begin position="287"/>
        <end position="306"/>
    </location>
</feature>
<evidence type="ECO:0000256" key="1">
    <source>
        <dbReference type="SAM" id="Phobius"/>
    </source>
</evidence>
<keyword evidence="1" id="KW-0812">Transmembrane</keyword>
<sequence length="382" mass="44172">MKALLKFELYKIFSQKSVLIVFALILLVLSTLTLYSTFSSSFYYGKQEMISAYKQVEGKLSKEKYERQEQEFESRTKKSSSKEDLAYGSALIETMSEYEDIEYYDNLISRIEQDLTIATGFNYESLLLQKLMLEQIDLNETYFHKGPEKMMDYVSAFGYMITGILILIGLSSIFSNEDVTGMDQLILSSKNGRNKLVSAKIITAVFFVISIIGVQLLYNWGIYSFLYGNDGWLVPLQKSSSFMLSPYSLNLFEYFSIQMILHTLFSIGFAIFVLLISNLCKNNYHSIIISSVVFVAPMMLSFFNLIQMSNVVQVAKFIQIDTIIQYSYTYLMKVDVLFNRFKVFNFFESPVLGSIAIPTVFVLTTLFFTWLLYRTYERKEVI</sequence>
<feature type="transmembrane region" description="Helical" evidence="1">
    <location>
        <begin position="156"/>
        <end position="175"/>
    </location>
</feature>
<keyword evidence="3" id="KW-1185">Reference proteome</keyword>
<feature type="transmembrane region" description="Helical" evidence="1">
    <location>
        <begin position="196"/>
        <end position="218"/>
    </location>
</feature>
<accession>A0ABT9IZD4</accession>
<evidence type="ECO:0000313" key="3">
    <source>
        <dbReference type="Proteomes" id="UP001231941"/>
    </source>
</evidence>
<organism evidence="2 3">
    <name type="scientific">Chengkuizengella axinellae</name>
    <dbReference type="NCBI Taxonomy" id="3064388"/>
    <lineage>
        <taxon>Bacteria</taxon>
        <taxon>Bacillati</taxon>
        <taxon>Bacillota</taxon>
        <taxon>Bacilli</taxon>
        <taxon>Bacillales</taxon>
        <taxon>Paenibacillaceae</taxon>
        <taxon>Chengkuizengella</taxon>
    </lineage>
</organism>
<dbReference type="EMBL" id="JAVAMP010000002">
    <property type="protein sequence ID" value="MDP5274140.1"/>
    <property type="molecule type" value="Genomic_DNA"/>
</dbReference>
<proteinExistence type="predicted"/>